<evidence type="ECO:0000313" key="3">
    <source>
        <dbReference type="EMBL" id="RHX98036.1"/>
    </source>
</evidence>
<organism evidence="3 4">
    <name type="scientific">Aphanomyces astaci</name>
    <name type="common">Crayfish plague agent</name>
    <dbReference type="NCBI Taxonomy" id="112090"/>
    <lineage>
        <taxon>Eukaryota</taxon>
        <taxon>Sar</taxon>
        <taxon>Stramenopiles</taxon>
        <taxon>Oomycota</taxon>
        <taxon>Saprolegniomycetes</taxon>
        <taxon>Saprolegniales</taxon>
        <taxon>Verrucalvaceae</taxon>
        <taxon>Aphanomyces</taxon>
    </lineage>
</organism>
<proteinExistence type="predicted"/>
<dbReference type="VEuPathDB" id="FungiDB:H257_00482"/>
<feature type="signal peptide" evidence="2">
    <location>
        <begin position="1"/>
        <end position="16"/>
    </location>
</feature>
<feature type="transmembrane region" description="Helical" evidence="1">
    <location>
        <begin position="1010"/>
        <end position="1033"/>
    </location>
</feature>
<comment type="caution">
    <text evidence="3">The sequence shown here is derived from an EMBL/GenBank/DDBJ whole genome shotgun (WGS) entry which is preliminary data.</text>
</comment>
<dbReference type="AlphaFoldDB" id="A0A396ZWN9"/>
<gene>
    <name evidence="3" type="ORF">DYB25_006655</name>
</gene>
<evidence type="ECO:0008006" key="5">
    <source>
        <dbReference type="Google" id="ProtNLM"/>
    </source>
</evidence>
<evidence type="ECO:0000256" key="2">
    <source>
        <dbReference type="SAM" id="SignalP"/>
    </source>
</evidence>
<evidence type="ECO:0000313" key="4">
    <source>
        <dbReference type="Proteomes" id="UP000266239"/>
    </source>
</evidence>
<evidence type="ECO:0000256" key="1">
    <source>
        <dbReference type="SAM" id="Phobius"/>
    </source>
</evidence>
<reference evidence="3 4" key="1">
    <citation type="submission" date="2018-08" db="EMBL/GenBank/DDBJ databases">
        <title>Aphanomyces genome sequencing and annotation.</title>
        <authorList>
            <person name="Minardi D."/>
            <person name="Oidtmann B."/>
            <person name="Van Der Giezen M."/>
            <person name="Studholme D.J."/>
        </authorList>
    </citation>
    <scope>NUCLEOTIDE SEQUENCE [LARGE SCALE GENOMIC DNA]</scope>
    <source>
        <strain evidence="3 4">Yx</strain>
    </source>
</reference>
<keyword evidence="2" id="KW-0732">Signal</keyword>
<accession>A0A396ZWN9</accession>
<keyword evidence="1" id="KW-0812">Transmembrane</keyword>
<feature type="chain" id="PRO_5017482923" description="Membrane-associated protein" evidence="2">
    <location>
        <begin position="17"/>
        <end position="1059"/>
    </location>
</feature>
<dbReference type="EMBL" id="QUTA01011954">
    <property type="protein sequence ID" value="RHX98036.1"/>
    <property type="molecule type" value="Genomic_DNA"/>
</dbReference>
<keyword evidence="1" id="KW-0472">Membrane</keyword>
<dbReference type="Proteomes" id="UP000266239">
    <property type="component" value="Unassembled WGS sequence"/>
</dbReference>
<keyword evidence="1" id="KW-1133">Transmembrane helix</keyword>
<name>A0A396ZWN9_APHAT</name>
<sequence length="1059" mass="117250">MQRLWGLTLWLMASDAVVDNAIYMPWRISTTATPSTSPPPPSNSYDVPTLTFPRCEFARPEDITCHYRIRVVLATTLDATEVSMADAWLARLQSRTEGEVYQVGSQHCAISWETDEVYIPTMPTDHPCRYRIPVCTVFEATEISTNATSSNVTGSEDALLLEDRFHTIKSPSLSQHGEPCDVDAMVAFFGQAYDYHHLVQYGKARGIPTAQFFFHHAEAHQLSESINAWTSEDSLFDVDLLGKFNLHYATESPYQCASVLANGMPVLYVDDGGIRRCSCQCRHGFELTSSGPSSLVCEEIPTMATDECVFNHRYYAYNIDTTFDHDNWNQCHISQGHAIRHMPYPTHNRTDGKLLHVQVTSQSNNTLVFDQPNVPWLPTGQHRVDVLAPLVLRSPGVYLLQVDWNNLPIETNDYSVQPAIKGNGVACDACLAITDRFRPVSNVMCLADAAALHELPPTLSSNVAIPTAEYSVRNLLKTDAFVAGHYAYGTDVRNDVCGSSEGGRCDVLKHTRRDFFDLAPIDQPFADGRTCLTDPVNASTLRRLQASPFGSDLERIQLDIPVPPGQCTRCCTWETTLKEWWVNYQCPPHSPSAEPQCSGSGDSCVSSQCLVGFGPTFFQARAAIRPTVQAETEAMMSTVFPDVEYGPSSEVHVLLECTAFGQRNPSQKCSHGVPLSALLTWTSGLNDVSVVRTKSDQSFVSWRYRLITLHNSSTSVAMTSTGNSNSPSSNNEGNVLPWASVDTDSFVRFDAARSVVEMEAWSQCGRVAAFQFHVMLHLTQATSTADAFDQMWYQTSTRGVSSQGLVLPEVLSPFPESPFAELTFDFAPAMGVESTSSSWTHQKQPFPHVPMWVSTGVQCTVQLGAQSPALVVTSSKVNVSIVQRMAIALPRYGDSFVQVECNFTYKHVYFSNRTLDVTMLRKQFSILPQVDTVTFDQPEGDLHRMCRGLLVQLSESGNATEVVDTHFTTCRAPTVCAPLFSLPGVSQDISQCVLEWDNVMLLRQWEQTPLWFAMRLDLLGLGGVLGVVVVVAATWRKARCAVGAAGIDDDMYYYFALDI</sequence>
<protein>
    <recommendedName>
        <fullName evidence="5">Membrane-associated protein</fullName>
    </recommendedName>
</protein>